<protein>
    <submittedName>
        <fullName evidence="1">POLG isoform 18</fullName>
    </submittedName>
</protein>
<evidence type="ECO:0000313" key="1">
    <source>
        <dbReference type="EMBL" id="PNI42784.1"/>
    </source>
</evidence>
<dbReference type="AlphaFoldDB" id="A0A2J8L688"/>
<feature type="non-terminal residue" evidence="1">
    <location>
        <position position="1"/>
    </location>
</feature>
<name>A0A2J8L688_PANTR</name>
<dbReference type="Proteomes" id="UP000236370">
    <property type="component" value="Unassembled WGS sequence"/>
</dbReference>
<comment type="caution">
    <text evidence="1">The sequence shown here is derived from an EMBL/GenBank/DDBJ whole genome shotgun (WGS) entry which is preliminary data.</text>
</comment>
<dbReference type="EMBL" id="NBAG03000308">
    <property type="protein sequence ID" value="PNI42784.1"/>
    <property type="molecule type" value="Genomic_DNA"/>
</dbReference>
<reference evidence="1 2" key="1">
    <citation type="submission" date="2017-12" db="EMBL/GenBank/DDBJ databases">
        <title>High-resolution comparative analysis of great ape genomes.</title>
        <authorList>
            <person name="Pollen A."/>
            <person name="Hastie A."/>
            <person name="Hormozdiari F."/>
            <person name="Dougherty M."/>
            <person name="Liu R."/>
            <person name="Chaisson M."/>
            <person name="Hoppe E."/>
            <person name="Hill C."/>
            <person name="Pang A."/>
            <person name="Hillier L."/>
            <person name="Baker C."/>
            <person name="Armstrong J."/>
            <person name="Shendure J."/>
            <person name="Paten B."/>
            <person name="Wilson R."/>
            <person name="Chao H."/>
            <person name="Schneider V."/>
            <person name="Ventura M."/>
            <person name="Kronenberg Z."/>
            <person name="Murali S."/>
            <person name="Gordon D."/>
            <person name="Cantsilieris S."/>
            <person name="Munson K."/>
            <person name="Nelson B."/>
            <person name="Raja A."/>
            <person name="Underwood J."/>
            <person name="Diekhans M."/>
            <person name="Fiddes I."/>
            <person name="Haussler D."/>
            <person name="Eichler E."/>
        </authorList>
    </citation>
    <scope>NUCLEOTIDE SEQUENCE [LARGE SCALE GENOMIC DNA]</scope>
    <source>
        <strain evidence="1">Yerkes chimp pedigree #C0471</strain>
    </source>
</reference>
<evidence type="ECO:0000313" key="2">
    <source>
        <dbReference type="Proteomes" id="UP000236370"/>
    </source>
</evidence>
<sequence>LTWDGFPLHYSERHGWGYLVPGRRDNLAKLPTGTTLESAGVVCPYRGSSS</sequence>
<organism evidence="1 2">
    <name type="scientific">Pan troglodytes</name>
    <name type="common">Chimpanzee</name>
    <dbReference type="NCBI Taxonomy" id="9598"/>
    <lineage>
        <taxon>Eukaryota</taxon>
        <taxon>Metazoa</taxon>
        <taxon>Chordata</taxon>
        <taxon>Craniata</taxon>
        <taxon>Vertebrata</taxon>
        <taxon>Euteleostomi</taxon>
        <taxon>Mammalia</taxon>
        <taxon>Eutheria</taxon>
        <taxon>Euarchontoglires</taxon>
        <taxon>Primates</taxon>
        <taxon>Haplorrhini</taxon>
        <taxon>Catarrhini</taxon>
        <taxon>Hominidae</taxon>
        <taxon>Pan</taxon>
    </lineage>
</organism>
<proteinExistence type="predicted"/>
<gene>
    <name evidence="1" type="ORF">CK820_G0032283</name>
</gene>
<accession>A0A2J8L688</accession>